<feature type="compositionally biased region" description="Polar residues" evidence="1">
    <location>
        <begin position="1482"/>
        <end position="1500"/>
    </location>
</feature>
<proteinExistence type="predicted"/>
<evidence type="ECO:0000256" key="1">
    <source>
        <dbReference type="SAM" id="MobiDB-lite"/>
    </source>
</evidence>
<keyword evidence="3" id="KW-1185">Reference proteome</keyword>
<feature type="compositionally biased region" description="Basic and acidic residues" evidence="1">
    <location>
        <begin position="815"/>
        <end position="829"/>
    </location>
</feature>
<feature type="region of interest" description="Disordered" evidence="1">
    <location>
        <begin position="730"/>
        <end position="767"/>
    </location>
</feature>
<feature type="compositionally biased region" description="Basic and acidic residues" evidence="1">
    <location>
        <begin position="933"/>
        <end position="944"/>
    </location>
</feature>
<feature type="region of interest" description="Disordered" evidence="1">
    <location>
        <begin position="1482"/>
        <end position="1530"/>
    </location>
</feature>
<feature type="region of interest" description="Disordered" evidence="1">
    <location>
        <begin position="1339"/>
        <end position="1381"/>
    </location>
</feature>
<feature type="compositionally biased region" description="Polar residues" evidence="1">
    <location>
        <begin position="137"/>
        <end position="149"/>
    </location>
</feature>
<feature type="compositionally biased region" description="Low complexity" evidence="1">
    <location>
        <begin position="1294"/>
        <end position="1305"/>
    </location>
</feature>
<feature type="compositionally biased region" description="Basic and acidic residues" evidence="1">
    <location>
        <begin position="1"/>
        <end position="11"/>
    </location>
</feature>
<feature type="region of interest" description="Disordered" evidence="1">
    <location>
        <begin position="1827"/>
        <end position="1850"/>
    </location>
</feature>
<feature type="compositionally biased region" description="Polar residues" evidence="1">
    <location>
        <begin position="47"/>
        <end position="65"/>
    </location>
</feature>
<feature type="region of interest" description="Disordered" evidence="1">
    <location>
        <begin position="1"/>
        <end position="32"/>
    </location>
</feature>
<feature type="region of interest" description="Disordered" evidence="1">
    <location>
        <begin position="587"/>
        <end position="648"/>
    </location>
</feature>
<feature type="compositionally biased region" description="Polar residues" evidence="1">
    <location>
        <begin position="15"/>
        <end position="26"/>
    </location>
</feature>
<feature type="compositionally biased region" description="Polar residues" evidence="1">
    <location>
        <begin position="1065"/>
        <end position="1083"/>
    </location>
</feature>
<dbReference type="PANTHER" id="PTHR31267">
    <property type="entry name" value="DENTIN SIALOPHOSPHOPROTEIN-LIKE PROTEIN"/>
    <property type="match status" value="1"/>
</dbReference>
<feature type="region of interest" description="Disordered" evidence="1">
    <location>
        <begin position="917"/>
        <end position="956"/>
    </location>
</feature>
<feature type="compositionally biased region" description="Low complexity" evidence="1">
    <location>
        <begin position="174"/>
        <end position="188"/>
    </location>
</feature>
<name>A0AA38YVQ0_VITRO</name>
<feature type="compositionally biased region" description="Polar residues" evidence="1">
    <location>
        <begin position="1113"/>
        <end position="1125"/>
    </location>
</feature>
<feature type="compositionally biased region" description="Polar residues" evidence="1">
    <location>
        <begin position="72"/>
        <end position="84"/>
    </location>
</feature>
<feature type="region of interest" description="Disordered" evidence="1">
    <location>
        <begin position="1183"/>
        <end position="1204"/>
    </location>
</feature>
<feature type="region of interest" description="Disordered" evidence="1">
    <location>
        <begin position="781"/>
        <end position="844"/>
    </location>
</feature>
<feature type="compositionally biased region" description="Polar residues" evidence="1">
    <location>
        <begin position="594"/>
        <end position="605"/>
    </location>
</feature>
<feature type="region of interest" description="Disordered" evidence="1">
    <location>
        <begin position="47"/>
        <end position="84"/>
    </location>
</feature>
<feature type="compositionally biased region" description="Polar residues" evidence="1">
    <location>
        <begin position="625"/>
        <end position="639"/>
    </location>
</feature>
<feature type="compositionally biased region" description="Basic and acidic residues" evidence="1">
    <location>
        <begin position="606"/>
        <end position="615"/>
    </location>
</feature>
<dbReference type="PANTHER" id="PTHR31267:SF7">
    <property type="entry name" value="DENTIN SIALOPHOSPHOPROTEIN-LIKE PROTEIN"/>
    <property type="match status" value="1"/>
</dbReference>
<feature type="compositionally biased region" description="Low complexity" evidence="1">
    <location>
        <begin position="1216"/>
        <end position="1226"/>
    </location>
</feature>
<feature type="region of interest" description="Disordered" evidence="1">
    <location>
        <begin position="169"/>
        <end position="188"/>
    </location>
</feature>
<evidence type="ECO:0000313" key="3">
    <source>
        <dbReference type="Proteomes" id="UP001168098"/>
    </source>
</evidence>
<feature type="compositionally biased region" description="Polar residues" evidence="1">
    <location>
        <begin position="1038"/>
        <end position="1048"/>
    </location>
</feature>
<feature type="compositionally biased region" description="Polar residues" evidence="1">
    <location>
        <begin position="1247"/>
        <end position="1257"/>
    </location>
</feature>
<feature type="compositionally biased region" description="Polar residues" evidence="1">
    <location>
        <begin position="1227"/>
        <end position="1239"/>
    </location>
</feature>
<feature type="region of interest" description="Disordered" evidence="1">
    <location>
        <begin position="1290"/>
        <end position="1323"/>
    </location>
</feature>
<feature type="compositionally biased region" description="Basic and acidic residues" evidence="1">
    <location>
        <begin position="1183"/>
        <end position="1192"/>
    </location>
</feature>
<evidence type="ECO:0000313" key="2">
    <source>
        <dbReference type="EMBL" id="KAJ9677566.1"/>
    </source>
</evidence>
<feature type="region of interest" description="Disordered" evidence="1">
    <location>
        <begin position="520"/>
        <end position="541"/>
    </location>
</feature>
<feature type="compositionally biased region" description="Polar residues" evidence="1">
    <location>
        <begin position="1834"/>
        <end position="1849"/>
    </location>
</feature>
<sequence length="1887" mass="205465">MPGNEVGDRVHNFFGQDNLSQGQHHSQAVDGNWPGLNNNLWVGNQRQIGTLPTSNPKNYSVQQPADSERGHGSQSSRVPHGLNFTQSTLRPDIVKNQSQNQQLNLNGYMHGHTGFQARQNEANLLGVDTESDRHSLTSRGLSSFESQRGNGPEHHRKNSVMLETTESPVNFDFLGGQPQMGGQQSGMLQSLARQQSGFNDMQILQQQVMLKQMQELQRQQQIQQQETRQHNSINQIPSFSNQAPGNQSPAMINGAPIHDASNYSWHPEFMSGNTNWIQRGASPVIQGSSNGLMFSPDQGQALRMMGLAPQQGDQSLYGVPVSNTRGTSSQYSHMQVDRAAMQQTPSGSNSFPSNQYTAFPDQPSMQDGNLVSKQGFPVKKLFGQAPGQNLSGGVVLENLQQLNSQQRNAPLQEFHGRQNLTGSSETLQQKTVMQVARAQSSAGLDPTEEKFLYGTDDNIWDVFGKGSNMGTGGHNQLDGTDIGGAFPSMQSGSWSALMQSAVAETSSNDIGLQEEWSGPIFQSIEPPTGNPQPATYSDGGKKQTVWADNLQVASSLSSKPFSLPNDVNMTTNYSSFPGFQQSGLKFSNEDSERLQMNSSHRSIQHSSEEGSKWLDRNPPQKTVGEGNQNYGSATRSSDAGPNLKSISGPWVHQQSISSYSTGGQPCNKPNGWNFIESGAPGGDATMRAHENENLLHHSQSNDLNRAMHGSGTWKADSLPDSTVELDHVKRGTGSSQVNREDSNRNNVAAVPNFSSGKTNQETSQQLPNSQHDYWKNVASPVNSKGNEGLGKHQHHLNKSPQVLESSVNSSTKGAVEMHEMENCDKKENSSDGYRSNLSHRASSGGLRENVWLDASDSRSLPGAKPKLSGQVGRKTSGSRRFQYHPMGNLEVDIEPSYEAKHVSHAQAMSQQVSRGFKSHEQGFSGPSKFSGHVPKDSNEMEKGPSPEFQGDTRGVDEVPSRGIFPGSMPNMAAPSDRSVGSYIQNKTAQSSQNMLELLHKVDQSRDRGTAAQFSSSERNPLSEMPEPETSDGSVGHLQRNQSSASQGFGLQLAPPSQRLPVPNRSLVSQSSSQTVNLLNSHTSPEIGDKSRAWLASTASVQSLPPAREASQGELRNNRSVTQGQTGKEAPQPNIGGSFSTAFTPGFPYSRSPLQNQHMTVASGQVTSDQSVNASFDRFAACSRKVDDSHDRIPTSQSATAPLSDLAANAPYNNITSMSDMSHLSSSNQLHVRGSTQQTPEAVPVSRPSFSSGTSHQDGFSKVPNVWTNVSTQQCLPGVEAHKAPSNVFKSHFKSTSNSETTSSTSQKLDDQDAHKGGSGPSEFGVYSLKDQAFGFVEEQPVKDSPWKQVSSENIDPVQKPMHGSQGKESVGNHLSAASPSNPAATQRDIEAFGRSLKPNNSLNQNFSLLHQMHAMKGTEIDPGNRGLKRFKGLDCSLDSQGTPKAGQQLAYGYNTVARDASVNHTSVPSEDPKILSFSSEQMDNRNRNASSQVLPGSIPSQDMLVFGRNDSQNYSSGNNSVSSRAEHSQISPQMAPSWFDQYGTFKNGQMFPMYDAHKTATMRTVEQPFIVGKSSDSLHTRNSMDQVNGAFDTSQVANVQHSSTPISMASDHLSAPLSLPPNVTDQSLVVARPNKRKSATCELLPWHKEVTQFRRLQKISMAELDWAQATNRLIDRVEDEAEIIEDGLPFLRPKRRLILTTQLMQQLLCPPPAAILSVDASSNCESVVSSVARLTLGDACSFLSVSGSDSSMSLESGNLLAEKHKTSEKIGDQYFTKVMEDFISRARKLEKDLFRLDNGASILDLRVECQDLEKFSVINRFAKFHSRGQADGPETSSSSDATANAQKTCPQRYVTALPMPRNLPDREWECGRRMDARSVSLKAVEAL</sequence>
<feature type="region of interest" description="Disordered" evidence="1">
    <location>
        <begin position="130"/>
        <end position="156"/>
    </location>
</feature>
<feature type="region of interest" description="Disordered" evidence="1">
    <location>
        <begin position="1100"/>
        <end position="1153"/>
    </location>
</feature>
<feature type="compositionally biased region" description="Polar residues" evidence="1">
    <location>
        <begin position="830"/>
        <end position="841"/>
    </location>
</feature>
<protein>
    <recommendedName>
        <fullName evidence="4">Dentin sialophosphoprotein-like protein</fullName>
    </recommendedName>
</protein>
<reference evidence="2 3" key="1">
    <citation type="journal article" date="2023" name="BMC Biotechnol.">
        <title>Vitis rotundifolia cv Carlos genome sequencing.</title>
        <authorList>
            <person name="Huff M."/>
            <person name="Hulse-Kemp A."/>
            <person name="Scheffler B."/>
            <person name="Youngblood R."/>
            <person name="Simpson S."/>
            <person name="Babiker E."/>
            <person name="Staton M."/>
        </authorList>
    </citation>
    <scope>NUCLEOTIDE SEQUENCE [LARGE SCALE GENOMIC DNA]</scope>
    <source>
        <tissue evidence="2">Leaf</tissue>
    </source>
</reference>
<feature type="compositionally biased region" description="Polar residues" evidence="1">
    <location>
        <begin position="798"/>
        <end position="812"/>
    </location>
</feature>
<feature type="compositionally biased region" description="Polar residues" evidence="1">
    <location>
        <begin position="1509"/>
        <end position="1530"/>
    </location>
</feature>
<comment type="caution">
    <text evidence="2">The sequence shown here is derived from an EMBL/GenBank/DDBJ whole genome shotgun (WGS) entry which is preliminary data.</text>
</comment>
<organism evidence="2 3">
    <name type="scientific">Vitis rotundifolia</name>
    <name type="common">Muscadine grape</name>
    <dbReference type="NCBI Taxonomy" id="103349"/>
    <lineage>
        <taxon>Eukaryota</taxon>
        <taxon>Viridiplantae</taxon>
        <taxon>Streptophyta</taxon>
        <taxon>Embryophyta</taxon>
        <taxon>Tracheophyta</taxon>
        <taxon>Spermatophyta</taxon>
        <taxon>Magnoliopsida</taxon>
        <taxon>eudicotyledons</taxon>
        <taxon>Gunneridae</taxon>
        <taxon>Pentapetalae</taxon>
        <taxon>rosids</taxon>
        <taxon>Vitales</taxon>
        <taxon>Vitaceae</taxon>
        <taxon>Viteae</taxon>
        <taxon>Vitis</taxon>
    </lineage>
</organism>
<gene>
    <name evidence="2" type="ORF">PVL29_022511</name>
</gene>
<dbReference type="EMBL" id="JARBHA010000017">
    <property type="protein sequence ID" value="KAJ9677566.1"/>
    <property type="molecule type" value="Genomic_DNA"/>
</dbReference>
<evidence type="ECO:0008006" key="4">
    <source>
        <dbReference type="Google" id="ProtNLM"/>
    </source>
</evidence>
<accession>A0AA38YVQ0</accession>
<feature type="region of interest" description="Disordered" evidence="1">
    <location>
        <begin position="1004"/>
        <end position="1086"/>
    </location>
</feature>
<feature type="region of interest" description="Disordered" evidence="1">
    <location>
        <begin position="856"/>
        <end position="881"/>
    </location>
</feature>
<feature type="compositionally biased region" description="Polar residues" evidence="1">
    <location>
        <begin position="752"/>
        <end position="767"/>
    </location>
</feature>
<dbReference type="Proteomes" id="UP001168098">
    <property type="component" value="Unassembled WGS sequence"/>
</dbReference>
<feature type="region of interest" description="Disordered" evidence="1">
    <location>
        <begin position="1216"/>
        <end position="1257"/>
    </location>
</feature>